<dbReference type="KEGG" id="mbe:MBM_04480"/>
<evidence type="ECO:0000313" key="7">
    <source>
        <dbReference type="EMBL" id="EKD17619.1"/>
    </source>
</evidence>
<evidence type="ECO:0000256" key="5">
    <source>
        <dbReference type="ARBA" id="ARBA00023136"/>
    </source>
</evidence>
<organism evidence="7 8">
    <name type="scientific">Marssonina brunnea f. sp. multigermtubi (strain MB_m1)</name>
    <name type="common">Marssonina leaf spot fungus</name>
    <dbReference type="NCBI Taxonomy" id="1072389"/>
    <lineage>
        <taxon>Eukaryota</taxon>
        <taxon>Fungi</taxon>
        <taxon>Dikarya</taxon>
        <taxon>Ascomycota</taxon>
        <taxon>Pezizomycotina</taxon>
        <taxon>Leotiomycetes</taxon>
        <taxon>Helotiales</taxon>
        <taxon>Drepanopezizaceae</taxon>
        <taxon>Drepanopeziza</taxon>
    </lineage>
</organism>
<dbReference type="RefSeq" id="XP_007292369.1">
    <property type="nucleotide sequence ID" value="XM_007292307.1"/>
</dbReference>
<dbReference type="eggNOG" id="ENOG502QQVQ">
    <property type="taxonomic scope" value="Eukaryota"/>
</dbReference>
<dbReference type="HOGENOM" id="CLU_054785_2_0_1"/>
<dbReference type="GO" id="GO:0005783">
    <property type="term" value="C:endoplasmic reticulum"/>
    <property type="evidence" value="ECO:0007669"/>
    <property type="project" value="TreeGrafter"/>
</dbReference>
<dbReference type="SUPFAM" id="SSF81321">
    <property type="entry name" value="Family A G protein-coupled receptor-like"/>
    <property type="match status" value="1"/>
</dbReference>
<keyword evidence="3 6" id="KW-0812">Transmembrane</keyword>
<dbReference type="Proteomes" id="UP000006753">
    <property type="component" value="Unassembled WGS sequence"/>
</dbReference>
<feature type="transmembrane region" description="Helical" evidence="6">
    <location>
        <begin position="58"/>
        <end position="77"/>
    </location>
</feature>
<feature type="transmembrane region" description="Helical" evidence="6">
    <location>
        <begin position="30"/>
        <end position="51"/>
    </location>
</feature>
<dbReference type="GeneID" id="18760415"/>
<dbReference type="EMBL" id="JH921436">
    <property type="protein sequence ID" value="EKD17619.1"/>
    <property type="molecule type" value="Genomic_DNA"/>
</dbReference>
<dbReference type="OMA" id="RWDYGAL"/>
<evidence type="ECO:0000256" key="4">
    <source>
        <dbReference type="ARBA" id="ARBA00022989"/>
    </source>
</evidence>
<proteinExistence type="inferred from homology"/>
<dbReference type="PRINTS" id="PR00251">
    <property type="entry name" value="BACTRLOPSIN"/>
</dbReference>
<dbReference type="CDD" id="cd15239">
    <property type="entry name" value="7tm_YRO2_fungal-like"/>
    <property type="match status" value="1"/>
</dbReference>
<dbReference type="FunCoup" id="K1XXU5">
    <property type="interactions" value="59"/>
</dbReference>
<comment type="subcellular location">
    <subcellularLocation>
        <location evidence="1">Membrane</location>
        <topology evidence="1">Multi-pass membrane protein</topology>
    </subcellularLocation>
</comment>
<evidence type="ECO:0000256" key="2">
    <source>
        <dbReference type="ARBA" id="ARBA00008130"/>
    </source>
</evidence>
<dbReference type="InterPro" id="IPR043476">
    <property type="entry name" value="Yro2-like_7TM"/>
</dbReference>
<keyword evidence="7" id="KW-0346">Stress response</keyword>
<dbReference type="Gene3D" id="1.20.1070.10">
    <property type="entry name" value="Rhodopsin 7-helix transmembrane proteins"/>
    <property type="match status" value="1"/>
</dbReference>
<reference evidence="7 8" key="1">
    <citation type="journal article" date="2012" name="BMC Genomics">
        <title>Sequencing the genome of Marssonina brunnea reveals fungus-poplar co-evolution.</title>
        <authorList>
            <person name="Zhu S."/>
            <person name="Cao Y.-Z."/>
            <person name="Jiang C."/>
            <person name="Tan B.-Y."/>
            <person name="Wang Z."/>
            <person name="Feng S."/>
            <person name="Zhang L."/>
            <person name="Su X.-H."/>
            <person name="Brejova B."/>
            <person name="Vinar T."/>
            <person name="Xu M."/>
            <person name="Wang M.-X."/>
            <person name="Zhang S.-G."/>
            <person name="Huang M.-R."/>
            <person name="Wu R."/>
            <person name="Zhou Y."/>
        </authorList>
    </citation>
    <scope>NUCLEOTIDE SEQUENCE [LARGE SCALE GENOMIC DNA]</scope>
    <source>
        <strain evidence="7 8">MB_m1</strain>
    </source>
</reference>
<comment type="similarity">
    <text evidence="2">Belongs to the archaeal/bacterial/fungal opsin family.</text>
</comment>
<dbReference type="GO" id="GO:0005886">
    <property type="term" value="C:plasma membrane"/>
    <property type="evidence" value="ECO:0007669"/>
    <property type="project" value="TreeGrafter"/>
</dbReference>
<feature type="transmembrane region" description="Helical" evidence="6">
    <location>
        <begin position="154"/>
        <end position="176"/>
    </location>
</feature>
<keyword evidence="5 6" id="KW-0472">Membrane</keyword>
<dbReference type="AlphaFoldDB" id="K1XXU5"/>
<dbReference type="PANTHER" id="PTHR28286">
    <property type="match status" value="1"/>
</dbReference>
<dbReference type="InParanoid" id="K1XXU5"/>
<feature type="transmembrane region" description="Helical" evidence="6">
    <location>
        <begin position="220"/>
        <end position="243"/>
    </location>
</feature>
<evidence type="ECO:0000313" key="8">
    <source>
        <dbReference type="Proteomes" id="UP000006753"/>
    </source>
</evidence>
<evidence type="ECO:0000256" key="1">
    <source>
        <dbReference type="ARBA" id="ARBA00004141"/>
    </source>
</evidence>
<keyword evidence="4 6" id="KW-1133">Transmembrane helix</keyword>
<name>K1XXU5_MARBU</name>
<feature type="transmembrane region" description="Helical" evidence="6">
    <location>
        <begin position="103"/>
        <end position="121"/>
    </location>
</feature>
<accession>K1XXU5</accession>
<protein>
    <submittedName>
        <fullName evidence="7">Heat shock protein 30</fullName>
    </submittedName>
</protein>
<evidence type="ECO:0000256" key="6">
    <source>
        <dbReference type="SAM" id="Phobius"/>
    </source>
</evidence>
<dbReference type="InterPro" id="IPR001425">
    <property type="entry name" value="Arc/bac/fun_rhodopsins"/>
</dbReference>
<gene>
    <name evidence="7" type="ORF">MBM_04480</name>
</gene>
<sequence>MNSLLARTNDALKINPPSGDFHLVVNGSNWLWAVTAIYAFSLLVVIGLTYFAKNGEKIFHYLFQISFFVGTICYFAMASDLGSTQIKTSVQDQGLRQIFYTRYINWFVGWTPLILVVGLISGVSWATILYNIALTWIWVSSWLSGALVASTYKWGFFVFGTFAYFLLSASLLTSGLRTAKRLKITKHYSLIAGSLILLWFLYPIGWGLDDGGNVISVTSGFIYFGILDLLTVPVLGLAVLFLAKKFDYRSLNLYFTQYGRVLPREYPDGSVVEKVNPSATNAAAVEHPTPVRATPE</sequence>
<feature type="transmembrane region" description="Helical" evidence="6">
    <location>
        <begin position="188"/>
        <end position="208"/>
    </location>
</feature>
<dbReference type="PANTHER" id="PTHR28286:SF1">
    <property type="entry name" value="30 KDA HEAT SHOCK PROTEIN-RELATED"/>
    <property type="match status" value="1"/>
</dbReference>
<feature type="transmembrane region" description="Helical" evidence="6">
    <location>
        <begin position="128"/>
        <end position="148"/>
    </location>
</feature>
<dbReference type="OrthoDB" id="536545at2759"/>
<keyword evidence="8" id="KW-1185">Reference proteome</keyword>
<evidence type="ECO:0000256" key="3">
    <source>
        <dbReference type="ARBA" id="ARBA00022692"/>
    </source>
</evidence>
<dbReference type="SMART" id="SM01021">
    <property type="entry name" value="Bac_rhodopsin"/>
    <property type="match status" value="1"/>
</dbReference>